<keyword evidence="4" id="KW-0946">Virion</keyword>
<dbReference type="Gene3D" id="1.20.1260.10">
    <property type="match status" value="1"/>
</dbReference>
<protein>
    <submittedName>
        <fullName evidence="4">Similar to spore coat protein</fullName>
    </submittedName>
</protein>
<dbReference type="PANTHER" id="PTHR39183:SF1">
    <property type="entry name" value="SPORE COAT PROTEIN F-LIKE PROTEIN YHCQ"/>
    <property type="match status" value="1"/>
</dbReference>
<dbReference type="Proteomes" id="UP000198666">
    <property type="component" value="Unassembled WGS sequence"/>
</dbReference>
<evidence type="ECO:0000256" key="1">
    <source>
        <dbReference type="ARBA" id="ARBA00022969"/>
    </source>
</evidence>
<dbReference type="AlphaFoldDB" id="A0A1G6REL1"/>
<dbReference type="Pfam" id="PF07875">
    <property type="entry name" value="Coat_F"/>
    <property type="match status" value="1"/>
</dbReference>
<evidence type="ECO:0000313" key="5">
    <source>
        <dbReference type="Proteomes" id="UP000198666"/>
    </source>
</evidence>
<proteinExistence type="inferred from homology"/>
<keyword evidence="4" id="KW-0167">Capsid protein</keyword>
<comment type="subcellular location">
    <subcellularLocation>
        <location evidence="2">Spore coat</location>
    </subcellularLocation>
</comment>
<reference evidence="5" key="1">
    <citation type="submission" date="2016-10" db="EMBL/GenBank/DDBJ databases">
        <authorList>
            <person name="Varghese N."/>
            <person name="Submissions S."/>
        </authorList>
    </citation>
    <scope>NUCLEOTIDE SEQUENCE [LARGE SCALE GENOMIC DNA]</scope>
    <source>
        <strain evidence="5">DSM 21620</strain>
    </source>
</reference>
<keyword evidence="1" id="KW-0749">Sporulation</keyword>
<dbReference type="InterPro" id="IPR012347">
    <property type="entry name" value="Ferritin-like"/>
</dbReference>
<name>A0A1G6REL1_9BACI</name>
<gene>
    <name evidence="4" type="ORF">SAMN05421663_10622</name>
</gene>
<dbReference type="PANTHER" id="PTHR39183">
    <property type="entry name" value="SPORE COAT PROTEIN F-LIKE PROTEIN YHCQ"/>
    <property type="match status" value="1"/>
</dbReference>
<dbReference type="EMBL" id="FMZB01000006">
    <property type="protein sequence ID" value="SDD02467.1"/>
    <property type="molecule type" value="Genomic_DNA"/>
</dbReference>
<dbReference type="GO" id="GO:0030435">
    <property type="term" value="P:sporulation resulting in formation of a cellular spore"/>
    <property type="evidence" value="ECO:0007669"/>
    <property type="project" value="UniProtKB-KW"/>
</dbReference>
<accession>A0A1G6REL1</accession>
<comment type="similarity">
    <text evidence="3">Belongs to the CotF family.</text>
</comment>
<dbReference type="RefSeq" id="WP_093727407.1">
    <property type="nucleotide sequence ID" value="NZ_FMZB01000006.1"/>
</dbReference>
<keyword evidence="5" id="KW-1185">Reference proteome</keyword>
<dbReference type="OrthoDB" id="1930261at2"/>
<dbReference type="STRING" id="361279.SAMN05421663_10622"/>
<evidence type="ECO:0000313" key="4">
    <source>
        <dbReference type="EMBL" id="SDD02467.1"/>
    </source>
</evidence>
<dbReference type="InterPro" id="IPR012851">
    <property type="entry name" value="Spore_coat_CotF-like"/>
</dbReference>
<sequence length="99" mass="11425">MDKLIEILGSAREITDQVIVTDLLVTVKTGIINTAKAINETSNEQLRTDLKSKLHEHIEQHERIFSYMMEHGYYFPQTQTKQIHVLNETAETVLTLNKD</sequence>
<evidence type="ECO:0000256" key="3">
    <source>
        <dbReference type="ARBA" id="ARBA00024344"/>
    </source>
</evidence>
<organism evidence="4 5">
    <name type="scientific">Terribacillus halophilus</name>
    <dbReference type="NCBI Taxonomy" id="361279"/>
    <lineage>
        <taxon>Bacteria</taxon>
        <taxon>Bacillati</taxon>
        <taxon>Bacillota</taxon>
        <taxon>Bacilli</taxon>
        <taxon>Bacillales</taxon>
        <taxon>Bacillaceae</taxon>
        <taxon>Terribacillus</taxon>
    </lineage>
</organism>
<evidence type="ECO:0000256" key="2">
    <source>
        <dbReference type="ARBA" id="ARBA00024325"/>
    </source>
</evidence>